<dbReference type="AlphaFoldDB" id="A0AAE3SZH5"/>
<dbReference type="GO" id="GO:0043565">
    <property type="term" value="F:sequence-specific DNA binding"/>
    <property type="evidence" value="ECO:0007669"/>
    <property type="project" value="TreeGrafter"/>
</dbReference>
<comment type="caution">
    <text evidence="7">The sequence shown here is derived from an EMBL/GenBank/DDBJ whole genome shotgun (WGS) entry which is preliminary data.</text>
</comment>
<dbReference type="PANTHER" id="PTHR30537">
    <property type="entry name" value="HTH-TYPE TRANSCRIPTIONAL REGULATOR"/>
    <property type="match status" value="1"/>
</dbReference>
<protein>
    <submittedName>
        <fullName evidence="7">LysR family transcriptional regulator</fullName>
    </submittedName>
</protein>
<dbReference type="GO" id="GO:0006351">
    <property type="term" value="P:DNA-templated transcription"/>
    <property type="evidence" value="ECO:0007669"/>
    <property type="project" value="TreeGrafter"/>
</dbReference>
<keyword evidence="5" id="KW-0804">Transcription</keyword>
<dbReference type="Pfam" id="PF03466">
    <property type="entry name" value="LysR_substrate"/>
    <property type="match status" value="1"/>
</dbReference>
<dbReference type="InterPro" id="IPR000847">
    <property type="entry name" value="LysR_HTH_N"/>
</dbReference>
<dbReference type="EMBL" id="JAQIPB010000002">
    <property type="protein sequence ID" value="MDA7415881.1"/>
    <property type="molecule type" value="Genomic_DNA"/>
</dbReference>
<dbReference type="Proteomes" id="UP001212602">
    <property type="component" value="Unassembled WGS sequence"/>
</dbReference>
<comment type="similarity">
    <text evidence="1">Belongs to the LysR transcriptional regulatory family.</text>
</comment>
<accession>A0AAE3SZH5</accession>
<evidence type="ECO:0000256" key="2">
    <source>
        <dbReference type="ARBA" id="ARBA00023015"/>
    </source>
</evidence>
<dbReference type="Gene3D" id="3.40.190.10">
    <property type="entry name" value="Periplasmic binding protein-like II"/>
    <property type="match status" value="2"/>
</dbReference>
<name>A0AAE3SZH5_9BURK</name>
<dbReference type="RefSeq" id="WP_271427126.1">
    <property type="nucleotide sequence ID" value="NZ_JAQIPB010000002.1"/>
</dbReference>
<feature type="domain" description="HTH lysR-type" evidence="6">
    <location>
        <begin position="3"/>
        <end position="60"/>
    </location>
</feature>
<dbReference type="PANTHER" id="PTHR30537:SF70">
    <property type="entry name" value="HTH-TYPE TRANSCRIPTIONAL ACTIVATOR AMPR"/>
    <property type="match status" value="1"/>
</dbReference>
<organism evidence="7 8">
    <name type="scientific">Xenophilus arseniciresistens</name>
    <dbReference type="NCBI Taxonomy" id="1283306"/>
    <lineage>
        <taxon>Bacteria</taxon>
        <taxon>Pseudomonadati</taxon>
        <taxon>Pseudomonadota</taxon>
        <taxon>Betaproteobacteria</taxon>
        <taxon>Burkholderiales</taxon>
        <taxon>Comamonadaceae</taxon>
        <taxon>Xenophilus</taxon>
    </lineage>
</organism>
<dbReference type="FunFam" id="1.10.10.10:FF:000038">
    <property type="entry name" value="Glycine cleavage system transcriptional activator"/>
    <property type="match status" value="1"/>
</dbReference>
<reference evidence="7" key="1">
    <citation type="submission" date="2023-01" db="EMBL/GenBank/DDBJ databases">
        <title>Xenophilus mangrovi sp. nov., isolated from soil of Mangrove nature reserve.</title>
        <authorList>
            <person name="Xu S."/>
            <person name="Liu Z."/>
            <person name="Xu Y."/>
        </authorList>
    </citation>
    <scope>NUCLEOTIDE SEQUENCE</scope>
    <source>
        <strain evidence="7">YW8</strain>
    </source>
</reference>
<evidence type="ECO:0000313" key="8">
    <source>
        <dbReference type="Proteomes" id="UP001212602"/>
    </source>
</evidence>
<dbReference type="Gene3D" id="1.10.10.10">
    <property type="entry name" value="Winged helix-like DNA-binding domain superfamily/Winged helix DNA-binding domain"/>
    <property type="match status" value="1"/>
</dbReference>
<dbReference type="InterPro" id="IPR005119">
    <property type="entry name" value="LysR_subst-bd"/>
</dbReference>
<evidence type="ECO:0000313" key="7">
    <source>
        <dbReference type="EMBL" id="MDA7415881.1"/>
    </source>
</evidence>
<dbReference type="PRINTS" id="PR00039">
    <property type="entry name" value="HTHLYSR"/>
</dbReference>
<evidence type="ECO:0000256" key="5">
    <source>
        <dbReference type="ARBA" id="ARBA00023163"/>
    </source>
</evidence>
<keyword evidence="4" id="KW-0010">Activator</keyword>
<sequence length="298" mass="32119">MSLPLNALRAFEVSARHLSFTRAAQELNVTQTAVSQHVKNLEDRLGAPLFRRLPRGLALTDEGHALLPVLAQSFARMAAVLAQFGDGRMRELLAVGVVGTFAVGWLLPRLPEFQAQHPFVDLRLFTHNNRVDIAAEGLDCAIRFGDGAWHGLAAVPLVQAPLTLLCAPALAARLRRPADLLHEPLLRSYRSDEWGRWFAAAGLPPPVLRGPVFDSSLALAEAAAQGAGAALLPAAMFAKALQQERLVRPFDIEIGEGGYWLTRPKSRPPSAALLAFEAWLTQQTAAEAPQSGSVSKAA</sequence>
<evidence type="ECO:0000256" key="1">
    <source>
        <dbReference type="ARBA" id="ARBA00009437"/>
    </source>
</evidence>
<evidence type="ECO:0000256" key="4">
    <source>
        <dbReference type="ARBA" id="ARBA00023159"/>
    </source>
</evidence>
<dbReference type="SUPFAM" id="SSF53850">
    <property type="entry name" value="Periplasmic binding protein-like II"/>
    <property type="match status" value="1"/>
</dbReference>
<keyword evidence="8" id="KW-1185">Reference proteome</keyword>
<keyword evidence="2" id="KW-0805">Transcription regulation</keyword>
<dbReference type="SUPFAM" id="SSF46785">
    <property type="entry name" value="Winged helix' DNA-binding domain"/>
    <property type="match status" value="1"/>
</dbReference>
<keyword evidence="3" id="KW-0238">DNA-binding</keyword>
<dbReference type="Pfam" id="PF00126">
    <property type="entry name" value="HTH_1"/>
    <property type="match status" value="1"/>
</dbReference>
<gene>
    <name evidence="7" type="ORF">PGB34_05845</name>
</gene>
<dbReference type="PROSITE" id="PS50931">
    <property type="entry name" value="HTH_LYSR"/>
    <property type="match status" value="1"/>
</dbReference>
<evidence type="ECO:0000256" key="3">
    <source>
        <dbReference type="ARBA" id="ARBA00023125"/>
    </source>
</evidence>
<proteinExistence type="inferred from homology"/>
<dbReference type="InterPro" id="IPR036390">
    <property type="entry name" value="WH_DNA-bd_sf"/>
</dbReference>
<dbReference type="InterPro" id="IPR058163">
    <property type="entry name" value="LysR-type_TF_proteobact-type"/>
</dbReference>
<evidence type="ECO:0000259" key="6">
    <source>
        <dbReference type="PROSITE" id="PS50931"/>
    </source>
</evidence>
<dbReference type="GO" id="GO:0003700">
    <property type="term" value="F:DNA-binding transcription factor activity"/>
    <property type="evidence" value="ECO:0007669"/>
    <property type="project" value="InterPro"/>
</dbReference>
<dbReference type="InterPro" id="IPR036388">
    <property type="entry name" value="WH-like_DNA-bd_sf"/>
</dbReference>